<dbReference type="InterPro" id="IPR036388">
    <property type="entry name" value="WH-like_DNA-bd_sf"/>
</dbReference>
<keyword evidence="3 6" id="KW-0731">Sigma factor</keyword>
<dbReference type="Pfam" id="PF04542">
    <property type="entry name" value="Sigma70_r2"/>
    <property type="match status" value="1"/>
</dbReference>
<comment type="similarity">
    <text evidence="1 6">Belongs to the sigma-70 factor family. ECF subfamily.</text>
</comment>
<dbReference type="InterPro" id="IPR013325">
    <property type="entry name" value="RNA_pol_sigma_r2"/>
</dbReference>
<feature type="domain" description="RNA polymerase sigma-70 region 2" evidence="7">
    <location>
        <begin position="11"/>
        <end position="76"/>
    </location>
</feature>
<dbReference type="SUPFAM" id="SSF88946">
    <property type="entry name" value="Sigma2 domain of RNA polymerase sigma factors"/>
    <property type="match status" value="1"/>
</dbReference>
<evidence type="ECO:0000256" key="1">
    <source>
        <dbReference type="ARBA" id="ARBA00010641"/>
    </source>
</evidence>
<dbReference type="NCBIfam" id="TIGR02937">
    <property type="entry name" value="sigma70-ECF"/>
    <property type="match status" value="1"/>
</dbReference>
<dbReference type="PROSITE" id="PS01063">
    <property type="entry name" value="SIGMA70_ECF"/>
    <property type="match status" value="1"/>
</dbReference>
<evidence type="ECO:0000256" key="3">
    <source>
        <dbReference type="ARBA" id="ARBA00023082"/>
    </source>
</evidence>
<dbReference type="Pfam" id="PF08281">
    <property type="entry name" value="Sigma70_r4_2"/>
    <property type="match status" value="1"/>
</dbReference>
<sequence length="174" mass="20737">MDERQTVAVWFDEYGNDIYHFLIYRVGPHEAEDLLQEVFIKALKRFHSYQKKSGPKTWLFSVARNVAIDEIRRQKARKWKDHIPLEKTKEPETNQSPQSIFAEKEEYRIIYQAIRTLKANYQDVLILRGIKELSINETADILKWSENKVRLTQHRARIALNNTLRGWDTHDKAK</sequence>
<accession>A0ABN0Z4C7</accession>
<dbReference type="InterPro" id="IPR013249">
    <property type="entry name" value="RNA_pol_sigma70_r4_t2"/>
</dbReference>
<proteinExistence type="inferred from homology"/>
<evidence type="ECO:0000259" key="7">
    <source>
        <dbReference type="Pfam" id="PF04542"/>
    </source>
</evidence>
<dbReference type="PANTHER" id="PTHR43133:SF60">
    <property type="entry name" value="RNA POLYMERASE SIGMA FACTOR SIGV"/>
    <property type="match status" value="1"/>
</dbReference>
<dbReference type="InterPro" id="IPR039425">
    <property type="entry name" value="RNA_pol_sigma-70-like"/>
</dbReference>
<dbReference type="RefSeq" id="WP_343751193.1">
    <property type="nucleotide sequence ID" value="NZ_BAAADM010000015.1"/>
</dbReference>
<dbReference type="InterPro" id="IPR007627">
    <property type="entry name" value="RNA_pol_sigma70_r2"/>
</dbReference>
<dbReference type="Gene3D" id="1.10.1740.10">
    <property type="match status" value="1"/>
</dbReference>
<dbReference type="InterPro" id="IPR000838">
    <property type="entry name" value="RNA_pol_sigma70_ECF_CS"/>
</dbReference>
<evidence type="ECO:0000313" key="10">
    <source>
        <dbReference type="Proteomes" id="UP001501459"/>
    </source>
</evidence>
<name>A0ABN0Z4C7_9BACI</name>
<protein>
    <recommendedName>
        <fullName evidence="6">RNA polymerase sigma factor</fullName>
    </recommendedName>
</protein>
<keyword evidence="5 6" id="KW-0804">Transcription</keyword>
<organism evidence="9 10">
    <name type="scientific">Lentibacillus halophilus</name>
    <dbReference type="NCBI Taxonomy" id="295065"/>
    <lineage>
        <taxon>Bacteria</taxon>
        <taxon>Bacillati</taxon>
        <taxon>Bacillota</taxon>
        <taxon>Bacilli</taxon>
        <taxon>Bacillales</taxon>
        <taxon>Bacillaceae</taxon>
        <taxon>Lentibacillus</taxon>
    </lineage>
</organism>
<keyword evidence="10" id="KW-1185">Reference proteome</keyword>
<dbReference type="EMBL" id="BAAADM010000015">
    <property type="protein sequence ID" value="GAA0432859.1"/>
    <property type="molecule type" value="Genomic_DNA"/>
</dbReference>
<evidence type="ECO:0000256" key="4">
    <source>
        <dbReference type="ARBA" id="ARBA00023125"/>
    </source>
</evidence>
<evidence type="ECO:0000256" key="5">
    <source>
        <dbReference type="ARBA" id="ARBA00023163"/>
    </source>
</evidence>
<evidence type="ECO:0000313" key="9">
    <source>
        <dbReference type="EMBL" id="GAA0432859.1"/>
    </source>
</evidence>
<keyword evidence="4 6" id="KW-0238">DNA-binding</keyword>
<evidence type="ECO:0000256" key="6">
    <source>
        <dbReference type="RuleBase" id="RU000716"/>
    </source>
</evidence>
<gene>
    <name evidence="9" type="primary">sigX_1</name>
    <name evidence="9" type="ORF">GCM10008983_06860</name>
</gene>
<dbReference type="InterPro" id="IPR013324">
    <property type="entry name" value="RNA_pol_sigma_r3/r4-like"/>
</dbReference>
<dbReference type="Proteomes" id="UP001501459">
    <property type="component" value="Unassembled WGS sequence"/>
</dbReference>
<dbReference type="SUPFAM" id="SSF88659">
    <property type="entry name" value="Sigma3 and sigma4 domains of RNA polymerase sigma factors"/>
    <property type="match status" value="1"/>
</dbReference>
<dbReference type="PANTHER" id="PTHR43133">
    <property type="entry name" value="RNA POLYMERASE ECF-TYPE SIGMA FACTO"/>
    <property type="match status" value="1"/>
</dbReference>
<keyword evidence="2 6" id="KW-0805">Transcription regulation</keyword>
<dbReference type="Gene3D" id="1.10.10.10">
    <property type="entry name" value="Winged helix-like DNA-binding domain superfamily/Winged helix DNA-binding domain"/>
    <property type="match status" value="1"/>
</dbReference>
<evidence type="ECO:0000259" key="8">
    <source>
        <dbReference type="Pfam" id="PF08281"/>
    </source>
</evidence>
<comment type="caution">
    <text evidence="9">The sequence shown here is derived from an EMBL/GenBank/DDBJ whole genome shotgun (WGS) entry which is preliminary data.</text>
</comment>
<reference evidence="9 10" key="1">
    <citation type="journal article" date="2019" name="Int. J. Syst. Evol. Microbiol.">
        <title>The Global Catalogue of Microorganisms (GCM) 10K type strain sequencing project: providing services to taxonomists for standard genome sequencing and annotation.</title>
        <authorList>
            <consortium name="The Broad Institute Genomics Platform"/>
            <consortium name="The Broad Institute Genome Sequencing Center for Infectious Disease"/>
            <person name="Wu L."/>
            <person name="Ma J."/>
        </authorList>
    </citation>
    <scope>NUCLEOTIDE SEQUENCE [LARGE SCALE GENOMIC DNA]</scope>
    <source>
        <strain evidence="9 10">JCM 12149</strain>
    </source>
</reference>
<dbReference type="InterPro" id="IPR014284">
    <property type="entry name" value="RNA_pol_sigma-70_dom"/>
</dbReference>
<evidence type="ECO:0000256" key="2">
    <source>
        <dbReference type="ARBA" id="ARBA00023015"/>
    </source>
</evidence>
<feature type="domain" description="RNA polymerase sigma factor 70 region 4 type 2" evidence="8">
    <location>
        <begin position="108"/>
        <end position="160"/>
    </location>
</feature>
<dbReference type="CDD" id="cd06171">
    <property type="entry name" value="Sigma70_r4"/>
    <property type="match status" value="1"/>
</dbReference>